<dbReference type="NCBIfam" id="TIGR02157">
    <property type="entry name" value="PA_CoA_Oxy2"/>
    <property type="match status" value="1"/>
</dbReference>
<comment type="caution">
    <text evidence="1">The sequence shown here is derived from an EMBL/GenBank/DDBJ whole genome shotgun (WGS) entry which is preliminary data.</text>
</comment>
<dbReference type="RefSeq" id="WP_236330544.1">
    <property type="nucleotide sequence ID" value="NZ_JAKIJS010000001.1"/>
</dbReference>
<name>A0ABS9GWX2_9BACL</name>
<dbReference type="Proteomes" id="UP001649381">
    <property type="component" value="Unassembled WGS sequence"/>
</dbReference>
<reference evidence="1 2" key="1">
    <citation type="submission" date="2022-01" db="EMBL/GenBank/DDBJ databases">
        <title>Alkalihalobacillus sp. EGI L200015, a novel bacterium isolated from a salt lake sediment.</title>
        <authorList>
            <person name="Gao L."/>
            <person name="Fang B.-Z."/>
            <person name="Li W.-J."/>
        </authorList>
    </citation>
    <scope>NUCLEOTIDE SEQUENCE [LARGE SCALE GENOMIC DNA]</scope>
    <source>
        <strain evidence="1 2">KCTC 12718</strain>
    </source>
</reference>
<protein>
    <submittedName>
        <fullName evidence="1">1,2-phenylacetyl-CoA epoxidase subunit B</fullName>
    </submittedName>
</protein>
<gene>
    <name evidence="1" type="primary">paaB</name>
    <name evidence="1" type="ORF">L2716_00700</name>
</gene>
<proteinExistence type="predicted"/>
<dbReference type="Gene3D" id="3.10.20.520">
    <property type="entry name" value="Phenylacetic acid degradation B"/>
    <property type="match status" value="1"/>
</dbReference>
<dbReference type="EMBL" id="JAKIJS010000001">
    <property type="protein sequence ID" value="MCF6136226.1"/>
    <property type="molecule type" value="Genomic_DNA"/>
</dbReference>
<dbReference type="InterPro" id="IPR009359">
    <property type="entry name" value="PaaB"/>
</dbReference>
<evidence type="ECO:0000313" key="1">
    <source>
        <dbReference type="EMBL" id="MCF6136226.1"/>
    </source>
</evidence>
<dbReference type="Pfam" id="PF06243">
    <property type="entry name" value="PaaB"/>
    <property type="match status" value="1"/>
</dbReference>
<organism evidence="1 2">
    <name type="scientific">Pseudalkalibacillus berkeleyi</name>
    <dbReference type="NCBI Taxonomy" id="1069813"/>
    <lineage>
        <taxon>Bacteria</taxon>
        <taxon>Bacillati</taxon>
        <taxon>Bacillota</taxon>
        <taxon>Bacilli</taxon>
        <taxon>Bacillales</taxon>
        <taxon>Fictibacillaceae</taxon>
        <taxon>Pseudalkalibacillus</taxon>
    </lineage>
</organism>
<dbReference type="InterPro" id="IPR038693">
    <property type="entry name" value="PaaB_sf"/>
</dbReference>
<sequence>MSEKEKDGFYSVYEIFSKKTDKSPLQHQFSLLAPNEEMALIMARENFFRRETVADIWVVKRDDVRAMTQEEKEMLKRLENKDYRETKGYGYLKKKWRKYQQEQFTEQNLLSSSKGGDK</sequence>
<evidence type="ECO:0000313" key="2">
    <source>
        <dbReference type="Proteomes" id="UP001649381"/>
    </source>
</evidence>
<accession>A0ABS9GWX2</accession>
<keyword evidence="2" id="KW-1185">Reference proteome</keyword>